<evidence type="ECO:0000259" key="9">
    <source>
        <dbReference type="PROSITE" id="PS50879"/>
    </source>
</evidence>
<evidence type="ECO:0000256" key="1">
    <source>
        <dbReference type="ARBA" id="ARBA00000077"/>
    </source>
</evidence>
<dbReference type="EC" id="3.1.26.4" evidence="3"/>
<dbReference type="PANTHER" id="PTHR10642:SF26">
    <property type="entry name" value="RIBONUCLEASE H1"/>
    <property type="match status" value="1"/>
</dbReference>
<dbReference type="GO" id="GO:0046872">
    <property type="term" value="F:metal ion binding"/>
    <property type="evidence" value="ECO:0007669"/>
    <property type="project" value="UniProtKB-KW"/>
</dbReference>
<evidence type="ECO:0000256" key="5">
    <source>
        <dbReference type="ARBA" id="ARBA00022723"/>
    </source>
</evidence>
<comment type="caution">
    <text evidence="10">The sequence shown here is derived from an EMBL/GenBank/DDBJ whole genome shotgun (WGS) entry which is preliminary data.</text>
</comment>
<dbReference type="GO" id="GO:0003676">
    <property type="term" value="F:nucleic acid binding"/>
    <property type="evidence" value="ECO:0007669"/>
    <property type="project" value="InterPro"/>
</dbReference>
<sequence length="660" mass="74892">MDPSCDALLAKNTPKSEGNVDKRAKQNIFLQSWKASSTERSGTSLDLRNLQKTAKKYNLRPEGLAFSKEIVRRRPIWYHGEAHKKIRRMNHGYISECLKGKHEVKLTGDAETLAELLNAPDHNVSNLCECQKCQYYRQVVGCPHPHECATKAKSLLDTLPAKWDPRRAPTPSNPDREDVREEIEEWTTLTRNLITGGQLGNIFRIFTEGETTGALPANLTASDTGPQLLAATDGSCMNNGQDDAYAGAGVYYAPDDERNLSAKVPAKYRQSNQTAEMLALKEAIEHAPEDGRLFLELDSKYTIQNVTSSLQRNEDEGYIKTPNADLIKLTVARIRKRKTITRVKWVKGHNGHERNEGADRKANEAANLPQNDNFDDAIEPSLRISGAKLTHITQALAYKAIRNIKAKAKPVSRMRTSNNLEKIKEAIEEEYKKRPTTEAIWKSTRRKDLSRQQRYFLWMAIHDAYMVGTHWQRDSFSAEIQSRANCSHDGATETLEHIFIKCECAGQSEVWQEMGKLWGQTNEQDWNPPSLGAALGSQIAEITNERGKLKKGRTRLYRILMAESLYLIWKLRCERIIQNDNTAHSKPEIRARWWKAINDRLEIDKQMTQKNLKNKAIPTRLVLSTWTGIIQDEQRLPDDWTGIRGVLVGRGSTTRRGGIG</sequence>
<keyword evidence="11" id="KW-1185">Reference proteome</keyword>
<dbReference type="Proteomes" id="UP000565441">
    <property type="component" value="Unassembled WGS sequence"/>
</dbReference>
<comment type="catalytic activity">
    <reaction evidence="1">
        <text>Endonucleolytic cleavage to 5'-phosphomonoester.</text>
        <dbReference type="EC" id="3.1.26.4"/>
    </reaction>
</comment>
<evidence type="ECO:0000256" key="7">
    <source>
        <dbReference type="ARBA" id="ARBA00022801"/>
    </source>
</evidence>
<keyword evidence="5" id="KW-0479">Metal-binding</keyword>
<proteinExistence type="inferred from homology"/>
<evidence type="ECO:0000256" key="3">
    <source>
        <dbReference type="ARBA" id="ARBA00012180"/>
    </source>
</evidence>
<evidence type="ECO:0000256" key="2">
    <source>
        <dbReference type="ARBA" id="ARBA00005300"/>
    </source>
</evidence>
<dbReference type="InterPro" id="IPR036397">
    <property type="entry name" value="RNaseH_sf"/>
</dbReference>
<keyword evidence="4" id="KW-0540">Nuclease</keyword>
<dbReference type="InterPro" id="IPR050092">
    <property type="entry name" value="RNase_H"/>
</dbReference>
<dbReference type="GO" id="GO:0043137">
    <property type="term" value="P:DNA replication, removal of RNA primer"/>
    <property type="evidence" value="ECO:0007669"/>
    <property type="project" value="TreeGrafter"/>
</dbReference>
<evidence type="ECO:0000256" key="6">
    <source>
        <dbReference type="ARBA" id="ARBA00022759"/>
    </source>
</evidence>
<dbReference type="EMBL" id="JAACJP010000018">
    <property type="protein sequence ID" value="KAF5378799.1"/>
    <property type="molecule type" value="Genomic_DNA"/>
</dbReference>
<gene>
    <name evidence="10" type="ORF">D9615_006994</name>
</gene>
<dbReference type="AlphaFoldDB" id="A0A8H5H8S5"/>
<evidence type="ECO:0000256" key="4">
    <source>
        <dbReference type="ARBA" id="ARBA00022722"/>
    </source>
</evidence>
<name>A0A8H5H8S5_9AGAR</name>
<organism evidence="10 11">
    <name type="scientific">Tricholomella constricta</name>
    <dbReference type="NCBI Taxonomy" id="117010"/>
    <lineage>
        <taxon>Eukaryota</taxon>
        <taxon>Fungi</taxon>
        <taxon>Dikarya</taxon>
        <taxon>Basidiomycota</taxon>
        <taxon>Agaricomycotina</taxon>
        <taxon>Agaricomycetes</taxon>
        <taxon>Agaricomycetidae</taxon>
        <taxon>Agaricales</taxon>
        <taxon>Tricholomatineae</taxon>
        <taxon>Lyophyllaceae</taxon>
        <taxon>Tricholomella</taxon>
    </lineage>
</organism>
<feature type="region of interest" description="Disordered" evidence="8">
    <location>
        <begin position="1"/>
        <end position="20"/>
    </location>
</feature>
<evidence type="ECO:0000256" key="8">
    <source>
        <dbReference type="SAM" id="MobiDB-lite"/>
    </source>
</evidence>
<feature type="compositionally biased region" description="Basic and acidic residues" evidence="8">
    <location>
        <begin position="350"/>
        <end position="363"/>
    </location>
</feature>
<dbReference type="InterPro" id="IPR012337">
    <property type="entry name" value="RNaseH-like_sf"/>
</dbReference>
<dbReference type="InterPro" id="IPR002156">
    <property type="entry name" value="RNaseH_domain"/>
</dbReference>
<feature type="region of interest" description="Disordered" evidence="8">
    <location>
        <begin position="350"/>
        <end position="373"/>
    </location>
</feature>
<dbReference type="Pfam" id="PF00075">
    <property type="entry name" value="RNase_H"/>
    <property type="match status" value="1"/>
</dbReference>
<dbReference type="PROSITE" id="PS50879">
    <property type="entry name" value="RNASE_H_1"/>
    <property type="match status" value="1"/>
</dbReference>
<feature type="domain" description="RNase H type-1" evidence="9">
    <location>
        <begin position="224"/>
        <end position="367"/>
    </location>
</feature>
<evidence type="ECO:0000313" key="10">
    <source>
        <dbReference type="EMBL" id="KAF5378799.1"/>
    </source>
</evidence>
<keyword evidence="7" id="KW-0378">Hydrolase</keyword>
<dbReference type="OrthoDB" id="2976650at2759"/>
<protein>
    <recommendedName>
        <fullName evidence="3">ribonuclease H</fullName>
        <ecNumber evidence="3">3.1.26.4</ecNumber>
    </recommendedName>
</protein>
<evidence type="ECO:0000313" key="11">
    <source>
        <dbReference type="Proteomes" id="UP000565441"/>
    </source>
</evidence>
<dbReference type="GO" id="GO:0004523">
    <property type="term" value="F:RNA-DNA hybrid ribonuclease activity"/>
    <property type="evidence" value="ECO:0007669"/>
    <property type="project" value="UniProtKB-EC"/>
</dbReference>
<reference evidence="10 11" key="1">
    <citation type="journal article" date="2020" name="ISME J.">
        <title>Uncovering the hidden diversity of litter-decomposition mechanisms in mushroom-forming fungi.</title>
        <authorList>
            <person name="Floudas D."/>
            <person name="Bentzer J."/>
            <person name="Ahren D."/>
            <person name="Johansson T."/>
            <person name="Persson P."/>
            <person name="Tunlid A."/>
        </authorList>
    </citation>
    <scope>NUCLEOTIDE SEQUENCE [LARGE SCALE GENOMIC DNA]</scope>
    <source>
        <strain evidence="10 11">CBS 661.87</strain>
    </source>
</reference>
<dbReference type="CDD" id="cd09280">
    <property type="entry name" value="RNase_HI_eukaryote_like"/>
    <property type="match status" value="1"/>
</dbReference>
<comment type="similarity">
    <text evidence="2">Belongs to the RNase H family.</text>
</comment>
<dbReference type="SUPFAM" id="SSF53098">
    <property type="entry name" value="Ribonuclease H-like"/>
    <property type="match status" value="1"/>
</dbReference>
<keyword evidence="6" id="KW-0255">Endonuclease</keyword>
<accession>A0A8H5H8S5</accession>
<dbReference type="Gene3D" id="3.30.420.10">
    <property type="entry name" value="Ribonuclease H-like superfamily/Ribonuclease H"/>
    <property type="match status" value="1"/>
</dbReference>
<dbReference type="PANTHER" id="PTHR10642">
    <property type="entry name" value="RIBONUCLEASE H1"/>
    <property type="match status" value="1"/>
</dbReference>